<dbReference type="GO" id="GO:0006886">
    <property type="term" value="P:intracellular protein transport"/>
    <property type="evidence" value="ECO:0007669"/>
    <property type="project" value="TreeGrafter"/>
</dbReference>
<dbReference type="VEuPathDB" id="MicrosporidiaDB:VICG_01817"/>
<reference evidence="3" key="1">
    <citation type="submission" date="2011-05" db="EMBL/GenBank/DDBJ databases">
        <title>The genome sequence of Vittaforma corneae strain ATCC 50505.</title>
        <authorList>
            <consortium name="The Broad Institute Genome Sequencing Platform"/>
            <person name="Cuomo C."/>
            <person name="Didier E."/>
            <person name="Bowers L."/>
            <person name="Young S.K."/>
            <person name="Zeng Q."/>
            <person name="Gargeya S."/>
            <person name="Fitzgerald M."/>
            <person name="Haas B."/>
            <person name="Abouelleil A."/>
            <person name="Alvarado L."/>
            <person name="Arachchi H.M."/>
            <person name="Berlin A."/>
            <person name="Chapman S.B."/>
            <person name="Gearin G."/>
            <person name="Goldberg J."/>
            <person name="Griggs A."/>
            <person name="Gujja S."/>
            <person name="Hansen M."/>
            <person name="Heiman D."/>
            <person name="Howarth C."/>
            <person name="Larimer J."/>
            <person name="Lui A."/>
            <person name="MacDonald P.J.P."/>
            <person name="McCowen C."/>
            <person name="Montmayeur A."/>
            <person name="Murphy C."/>
            <person name="Neiman D."/>
            <person name="Pearson M."/>
            <person name="Priest M."/>
            <person name="Roberts A."/>
            <person name="Saif S."/>
            <person name="Shea T."/>
            <person name="Sisk P."/>
            <person name="Stolte C."/>
            <person name="Sykes S."/>
            <person name="Wortman J."/>
            <person name="Nusbaum C."/>
            <person name="Birren B."/>
        </authorList>
    </citation>
    <scope>NUCLEOTIDE SEQUENCE [LARGE SCALE GENOMIC DNA]</scope>
    <source>
        <strain evidence="3">ATCC 50505</strain>
    </source>
</reference>
<keyword evidence="3" id="KW-1185">Reference proteome</keyword>
<dbReference type="AlphaFoldDB" id="L2GJS6"/>
<evidence type="ECO:0000259" key="1">
    <source>
        <dbReference type="PROSITE" id="PS50195"/>
    </source>
</evidence>
<dbReference type="RefSeq" id="XP_007605262.1">
    <property type="nucleotide sequence ID" value="XM_007605200.1"/>
</dbReference>
<dbReference type="EMBL" id="JH370149">
    <property type="protein sequence ID" value="ELA41118.1"/>
    <property type="molecule type" value="Genomic_DNA"/>
</dbReference>
<dbReference type="Pfam" id="PF00787">
    <property type="entry name" value="PX"/>
    <property type="match status" value="1"/>
</dbReference>
<accession>L2GJS6</accession>
<protein>
    <recommendedName>
        <fullName evidence="1">PX domain-containing protein</fullName>
    </recommendedName>
</protein>
<dbReference type="GO" id="GO:0032456">
    <property type="term" value="P:endocytic recycling"/>
    <property type="evidence" value="ECO:0007669"/>
    <property type="project" value="TreeGrafter"/>
</dbReference>
<dbReference type="InterPro" id="IPR036871">
    <property type="entry name" value="PX_dom_sf"/>
</dbReference>
<dbReference type="SUPFAM" id="SSF64268">
    <property type="entry name" value="PX domain"/>
    <property type="match status" value="1"/>
</dbReference>
<name>L2GJS6_VITCO</name>
<dbReference type="OrthoDB" id="2189967at2759"/>
<evidence type="ECO:0000313" key="2">
    <source>
        <dbReference type="EMBL" id="ELA41118.1"/>
    </source>
</evidence>
<dbReference type="HOGENOM" id="CLU_163495_0_0_1"/>
<dbReference type="SMART" id="SM00312">
    <property type="entry name" value="PX"/>
    <property type="match status" value="1"/>
</dbReference>
<dbReference type="PROSITE" id="PS50195">
    <property type="entry name" value="PX"/>
    <property type="match status" value="1"/>
</dbReference>
<dbReference type="GO" id="GO:0035091">
    <property type="term" value="F:phosphatidylinositol binding"/>
    <property type="evidence" value="ECO:0007669"/>
    <property type="project" value="InterPro"/>
</dbReference>
<dbReference type="InterPro" id="IPR001683">
    <property type="entry name" value="PX_dom"/>
</dbReference>
<organism evidence="2 3">
    <name type="scientific">Vittaforma corneae (strain ATCC 50505)</name>
    <name type="common">Microsporidian parasite</name>
    <name type="synonym">Nosema corneum</name>
    <dbReference type="NCBI Taxonomy" id="993615"/>
    <lineage>
        <taxon>Eukaryota</taxon>
        <taxon>Fungi</taxon>
        <taxon>Fungi incertae sedis</taxon>
        <taxon>Microsporidia</taxon>
        <taxon>Nosematidae</taxon>
        <taxon>Vittaforma</taxon>
    </lineage>
</organism>
<dbReference type="Gene3D" id="3.30.1520.10">
    <property type="entry name" value="Phox-like domain"/>
    <property type="match status" value="1"/>
</dbReference>
<dbReference type="CDD" id="cd06093">
    <property type="entry name" value="PX_domain"/>
    <property type="match status" value="1"/>
</dbReference>
<dbReference type="PANTHER" id="PTHR12431">
    <property type="entry name" value="SORTING NEXIN 17 AND 27"/>
    <property type="match status" value="1"/>
</dbReference>
<dbReference type="STRING" id="993615.L2GJS6"/>
<dbReference type="PANTHER" id="PTHR12431:SF14">
    <property type="entry name" value="LD15323P"/>
    <property type="match status" value="1"/>
</dbReference>
<evidence type="ECO:0000313" key="3">
    <source>
        <dbReference type="Proteomes" id="UP000011082"/>
    </source>
</evidence>
<dbReference type="GO" id="GO:0005769">
    <property type="term" value="C:early endosome"/>
    <property type="evidence" value="ECO:0007669"/>
    <property type="project" value="TreeGrafter"/>
</dbReference>
<gene>
    <name evidence="2" type="ORF">VICG_01817</name>
</gene>
<proteinExistence type="predicted"/>
<dbReference type="InParanoid" id="L2GJS6"/>
<feature type="domain" description="PX" evidence="1">
    <location>
        <begin position="1"/>
        <end position="117"/>
    </location>
</feature>
<dbReference type="OMA" id="SIPTHKK"/>
<dbReference type="GeneID" id="19882527"/>
<sequence length="117" mass="13961">MTEKLVFEISIPSTRKVKGHTEYQFILITNMPELSSAYTRTYKRYSEILKLHEKISRAFPKLPEFPGKRWFGKTDPVLIENRRKLFEAYFNYIFEFIAKNNLGGECFAKEVFTFFNK</sequence>
<dbReference type="Proteomes" id="UP000011082">
    <property type="component" value="Unassembled WGS sequence"/>
</dbReference>